<keyword evidence="3 6" id="KW-0812">Transmembrane</keyword>
<organism evidence="8 9">
    <name type="scientific">Bacillus cereus</name>
    <dbReference type="NCBI Taxonomy" id="1396"/>
    <lineage>
        <taxon>Bacteria</taxon>
        <taxon>Bacillati</taxon>
        <taxon>Bacillota</taxon>
        <taxon>Bacilli</taxon>
        <taxon>Bacillales</taxon>
        <taxon>Bacillaceae</taxon>
        <taxon>Bacillus</taxon>
        <taxon>Bacillus cereus group</taxon>
    </lineage>
</organism>
<evidence type="ECO:0000313" key="9">
    <source>
        <dbReference type="Proteomes" id="UP000076501"/>
    </source>
</evidence>
<evidence type="ECO:0000256" key="4">
    <source>
        <dbReference type="ARBA" id="ARBA00022989"/>
    </source>
</evidence>
<feature type="transmembrane region" description="Helical" evidence="6">
    <location>
        <begin position="227"/>
        <end position="252"/>
    </location>
</feature>
<feature type="transmembrane region" description="Helical" evidence="6">
    <location>
        <begin position="553"/>
        <end position="575"/>
    </location>
</feature>
<evidence type="ECO:0000256" key="5">
    <source>
        <dbReference type="ARBA" id="ARBA00023136"/>
    </source>
</evidence>
<dbReference type="GO" id="GO:0055085">
    <property type="term" value="P:transmembrane transport"/>
    <property type="evidence" value="ECO:0007669"/>
    <property type="project" value="UniProtKB-UniRule"/>
</dbReference>
<protein>
    <submittedName>
        <fullName evidence="8">ABC transporter-associated permease</fullName>
    </submittedName>
</protein>
<name>A0A164CT88_BACCE</name>
<dbReference type="PATRIC" id="fig|1396.539.peg.4637"/>
<feature type="transmembrane region" description="Helical" evidence="6">
    <location>
        <begin position="21"/>
        <end position="41"/>
    </location>
</feature>
<keyword evidence="4 6" id="KW-1133">Transmembrane helix</keyword>
<feature type="transmembrane region" description="Helical" evidence="6">
    <location>
        <begin position="581"/>
        <end position="605"/>
    </location>
</feature>
<evidence type="ECO:0000313" key="8">
    <source>
        <dbReference type="EMBL" id="KZD29408.1"/>
    </source>
</evidence>
<evidence type="ECO:0000256" key="2">
    <source>
        <dbReference type="ARBA" id="ARBA00022475"/>
    </source>
</evidence>
<gene>
    <name evidence="8" type="ORF">B4082_4515</name>
</gene>
<dbReference type="RefSeq" id="WP_063224297.1">
    <property type="nucleotide sequence ID" value="NZ_LJKA01000066.1"/>
</dbReference>
<comment type="subcellular location">
    <subcellularLocation>
        <location evidence="1 6">Cell membrane</location>
        <topology evidence="1 6">Multi-pass membrane protein</topology>
    </subcellularLocation>
</comment>
<dbReference type="PIRSF" id="PIRSF018968">
    <property type="entry name" value="ABC_permease_BceB"/>
    <property type="match status" value="1"/>
</dbReference>
<keyword evidence="5 6" id="KW-0472">Membrane</keyword>
<comment type="caution">
    <text evidence="8">The sequence shown here is derived from an EMBL/GenBank/DDBJ whole genome shotgun (WGS) entry which is preliminary data.</text>
</comment>
<feature type="transmembrane region" description="Helical" evidence="6">
    <location>
        <begin position="145"/>
        <end position="166"/>
    </location>
</feature>
<dbReference type="InterPro" id="IPR027022">
    <property type="entry name" value="ABC_permease_BceB-typ"/>
</dbReference>
<feature type="transmembrane region" description="Helical" evidence="6">
    <location>
        <begin position="497"/>
        <end position="521"/>
    </location>
</feature>
<dbReference type="EMBL" id="LJKA01000066">
    <property type="protein sequence ID" value="KZD29408.1"/>
    <property type="molecule type" value="Genomic_DNA"/>
</dbReference>
<dbReference type="GO" id="GO:0005886">
    <property type="term" value="C:plasma membrane"/>
    <property type="evidence" value="ECO:0007669"/>
    <property type="project" value="UniProtKB-SubCell"/>
</dbReference>
<keyword evidence="2 6" id="KW-1003">Cell membrane</keyword>
<dbReference type="PANTHER" id="PTHR46795">
    <property type="entry name" value="ABC TRANSPORTER PERMEASE-RELATED-RELATED"/>
    <property type="match status" value="1"/>
</dbReference>
<dbReference type="Pfam" id="PF02687">
    <property type="entry name" value="FtsX"/>
    <property type="match status" value="1"/>
</dbReference>
<feature type="transmembrane region" description="Helical" evidence="6">
    <location>
        <begin position="109"/>
        <end position="133"/>
    </location>
</feature>
<comment type="similarity">
    <text evidence="6">Belongs to the ABC-4 integral membrane protein family.</text>
</comment>
<dbReference type="Proteomes" id="UP000076501">
    <property type="component" value="Unassembled WGS sequence"/>
</dbReference>
<evidence type="ECO:0000256" key="6">
    <source>
        <dbReference type="PIRNR" id="PIRNR018968"/>
    </source>
</evidence>
<accession>A0A164CT88</accession>
<proteinExistence type="inferred from homology"/>
<sequence>MSFNHIVLQNILRDKWTYISYFLSSVFSILIFFLFSIIAFHPMMEIVDTSSTLGLTMMLMSFIVYIFSFAFIIYSLFAFLKKKMKNLGIFMITGASMKQVRKMVFRENMLIAGVAIITAIVLGLIIAPLFLMITKRVLQADSFGMYFPIQSILLTIFLFTILFFIVSKFTTRFIKKEEAIHLLKADVTQEKLIAPAPWKLLLSVIISGFFILSPMLEMNWIESSGMVYYIGLFVSSLLAIYFIITQGTLLAIHTLQKHPSYLKKTNMLYVSNLKSKGRSHANLIYLLTVLLLGVFVCTSVLYSSYYNVKGNAEAAYPYSFQYISLPENKKEVEKEDITFIESTLSKQGNYDAYHSAFKTDKQRNIGFMSVSNYNALGSHKEISLNGDEYYVAAGNHDILPSIEDIHDYPFGNLKYVGLEKRNILTSSFQKVYYIVSDEVYDAIKYPVFNVFAYEVDHWTEKLELSETLLSKISIIPNERLISSKIDLYDTEKTTASLLFFIGFMLSIIFLSAAMSILYFYLQTSFEEEKEKYAGIRKIGFSVKELITVVTKELTTLIFIPFTFASILLCGTLLGMCSHFSSAFYGVTAIGVGIFLLLFVISFFIIRRSYLKKLMN</sequence>
<feature type="domain" description="ABC3 transporter permease C-terminal" evidence="7">
    <location>
        <begin position="59"/>
        <end position="177"/>
    </location>
</feature>
<feature type="transmembrane region" description="Helical" evidence="6">
    <location>
        <begin position="283"/>
        <end position="302"/>
    </location>
</feature>
<dbReference type="AlphaFoldDB" id="A0A164CT88"/>
<evidence type="ECO:0000259" key="7">
    <source>
        <dbReference type="Pfam" id="PF02687"/>
    </source>
</evidence>
<evidence type="ECO:0000256" key="1">
    <source>
        <dbReference type="ARBA" id="ARBA00004651"/>
    </source>
</evidence>
<dbReference type="InterPro" id="IPR003838">
    <property type="entry name" value="ABC3_permease_C"/>
</dbReference>
<dbReference type="InterPro" id="IPR052536">
    <property type="entry name" value="ABC-4_Integral_Memb_Prot"/>
</dbReference>
<keyword evidence="6" id="KW-0813">Transport</keyword>
<evidence type="ECO:0000256" key="3">
    <source>
        <dbReference type="ARBA" id="ARBA00022692"/>
    </source>
</evidence>
<reference evidence="8 9" key="1">
    <citation type="submission" date="2015-09" db="EMBL/GenBank/DDBJ databases">
        <title>Bacillus cereus food isolates.</title>
        <authorList>
            <person name="Boekhorst J."/>
        </authorList>
    </citation>
    <scope>NUCLEOTIDE SEQUENCE [LARGE SCALE GENOMIC DNA]</scope>
    <source>
        <strain evidence="8 9">B4082</strain>
    </source>
</reference>
<feature type="transmembrane region" description="Helical" evidence="6">
    <location>
        <begin position="53"/>
        <end position="80"/>
    </location>
</feature>